<protein>
    <recommendedName>
        <fullName evidence="3">C2 domain-containing protein</fullName>
    </recommendedName>
</protein>
<evidence type="ECO:0008006" key="3">
    <source>
        <dbReference type="Google" id="ProtNLM"/>
    </source>
</evidence>
<sequence>MWVSGCALLHIVEHMQAQALRFPLYTHLLRLGDQNTHTHTHTHTVAVFSLPVRLPSPTPPPSPVPLFLVPLVCFITSSPPLRSPSVTMPVVDVSVLSATEITGVTLRNSFCAYVRLQGQAVRTRSSRADRAGEVCFSDKFCFQYHYDAKRSGRNRLFVELWSKKLFSQSCVSVAWLEMAETRFVRGEQMRVSLRGAFEGTRATLTIVVTPLDFGEIPRVVQQVMPATGSVPMEGIPLAMSNPYTSSAYMPNAGASALDSASCKKCEGPMPPPPQPQAFVGASLPPPLYPVLPQGIQHQSSEGNQYCNAVSMPAQASECDHSMGHVKPKPL</sequence>
<comment type="caution">
    <text evidence="1">The sequence shown here is derived from an EMBL/GenBank/DDBJ whole genome shotgun (WGS) entry which is preliminary data.</text>
</comment>
<dbReference type="EMBL" id="BLBS01000025">
    <property type="protein sequence ID" value="GET88207.1"/>
    <property type="molecule type" value="Genomic_DNA"/>
</dbReference>
<evidence type="ECO:0000313" key="1">
    <source>
        <dbReference type="EMBL" id="GET88207.1"/>
    </source>
</evidence>
<dbReference type="Proteomes" id="UP000419144">
    <property type="component" value="Unassembled WGS sequence"/>
</dbReference>
<dbReference type="OrthoDB" id="277477at2759"/>
<keyword evidence="2" id="KW-1185">Reference proteome</keyword>
<organism evidence="1 2">
    <name type="scientific">Leishmania tarentolae</name>
    <name type="common">Sauroleishmania tarentolae</name>
    <dbReference type="NCBI Taxonomy" id="5689"/>
    <lineage>
        <taxon>Eukaryota</taxon>
        <taxon>Discoba</taxon>
        <taxon>Euglenozoa</taxon>
        <taxon>Kinetoplastea</taxon>
        <taxon>Metakinetoplastina</taxon>
        <taxon>Trypanosomatida</taxon>
        <taxon>Trypanosomatidae</taxon>
        <taxon>Leishmaniinae</taxon>
        <taxon>Leishmania</taxon>
        <taxon>lizard Leishmania</taxon>
    </lineage>
</organism>
<dbReference type="AlphaFoldDB" id="A0A640KKJ8"/>
<reference evidence="1" key="1">
    <citation type="submission" date="2019-11" db="EMBL/GenBank/DDBJ databases">
        <title>Leishmania tarentolae CDS.</title>
        <authorList>
            <person name="Goto Y."/>
            <person name="Yamagishi J."/>
        </authorList>
    </citation>
    <scope>NUCLEOTIDE SEQUENCE [LARGE SCALE GENOMIC DNA]</scope>
    <source>
        <strain evidence="1">Parrot Tar II</strain>
    </source>
</reference>
<dbReference type="VEuPathDB" id="TriTrypDB:LtaPh_2014900"/>
<proteinExistence type="predicted"/>
<name>A0A640KKJ8_LEITA</name>
<accession>A0A640KKJ8</accession>
<evidence type="ECO:0000313" key="2">
    <source>
        <dbReference type="Proteomes" id="UP000419144"/>
    </source>
</evidence>
<gene>
    <name evidence="1" type="ORF">LtaPh_2014900</name>
</gene>